<dbReference type="PANTHER" id="PTHR46757:SF2">
    <property type="entry name" value="OS05G0346100 PROTEIN"/>
    <property type="match status" value="1"/>
</dbReference>
<dbReference type="Gene3D" id="1.20.1270.60">
    <property type="entry name" value="Arfaptin homology (AH) domain/BAR domain"/>
    <property type="match status" value="1"/>
</dbReference>
<dbReference type="AlphaFoldDB" id="A0AAW2QSB7"/>
<accession>A0AAW2QSB7</accession>
<dbReference type="PANTHER" id="PTHR46757">
    <property type="entry name" value="SORTING NEXIN-RELATED"/>
    <property type="match status" value="1"/>
</dbReference>
<protein>
    <submittedName>
        <fullName evidence="1">Sorting nexin 2A</fullName>
    </submittedName>
</protein>
<dbReference type="InterPro" id="IPR027267">
    <property type="entry name" value="AH/BAR_dom_sf"/>
</dbReference>
<feature type="non-terminal residue" evidence="1">
    <location>
        <position position="1"/>
    </location>
</feature>
<proteinExistence type="predicted"/>
<gene>
    <name evidence="1" type="ORF">Sangu_0390700</name>
</gene>
<evidence type="ECO:0000313" key="1">
    <source>
        <dbReference type="EMBL" id="KAL0370726.1"/>
    </source>
</evidence>
<comment type="caution">
    <text evidence="1">The sequence shown here is derived from an EMBL/GenBank/DDBJ whole genome shotgun (WGS) entry which is preliminary data.</text>
</comment>
<reference evidence="1" key="1">
    <citation type="submission" date="2020-06" db="EMBL/GenBank/DDBJ databases">
        <authorList>
            <person name="Li T."/>
            <person name="Hu X."/>
            <person name="Zhang T."/>
            <person name="Song X."/>
            <person name="Zhang H."/>
            <person name="Dai N."/>
            <person name="Sheng W."/>
            <person name="Hou X."/>
            <person name="Wei L."/>
        </authorList>
    </citation>
    <scope>NUCLEOTIDE SEQUENCE</scope>
    <source>
        <strain evidence="1">G01</strain>
        <tissue evidence="1">Leaf</tissue>
    </source>
</reference>
<dbReference type="InterPro" id="IPR044279">
    <property type="entry name" value="SNX2A/B"/>
</dbReference>
<reference evidence="1" key="2">
    <citation type="journal article" date="2024" name="Plant">
        <title>Genomic evolution and insights into agronomic trait innovations of Sesamum species.</title>
        <authorList>
            <person name="Miao H."/>
            <person name="Wang L."/>
            <person name="Qu L."/>
            <person name="Liu H."/>
            <person name="Sun Y."/>
            <person name="Le M."/>
            <person name="Wang Q."/>
            <person name="Wei S."/>
            <person name="Zheng Y."/>
            <person name="Lin W."/>
            <person name="Duan Y."/>
            <person name="Cao H."/>
            <person name="Xiong S."/>
            <person name="Wang X."/>
            <person name="Wei L."/>
            <person name="Li C."/>
            <person name="Ma Q."/>
            <person name="Ju M."/>
            <person name="Zhao R."/>
            <person name="Li G."/>
            <person name="Mu C."/>
            <person name="Tian Q."/>
            <person name="Mei H."/>
            <person name="Zhang T."/>
            <person name="Gao T."/>
            <person name="Zhang H."/>
        </authorList>
    </citation>
    <scope>NUCLEOTIDE SEQUENCE</scope>
    <source>
        <strain evidence="1">G01</strain>
    </source>
</reference>
<name>A0AAW2QSB7_9LAMI</name>
<organism evidence="1">
    <name type="scientific">Sesamum angustifolium</name>
    <dbReference type="NCBI Taxonomy" id="2727405"/>
    <lineage>
        <taxon>Eukaryota</taxon>
        <taxon>Viridiplantae</taxon>
        <taxon>Streptophyta</taxon>
        <taxon>Embryophyta</taxon>
        <taxon>Tracheophyta</taxon>
        <taxon>Spermatophyta</taxon>
        <taxon>Magnoliopsida</taxon>
        <taxon>eudicotyledons</taxon>
        <taxon>Gunneridae</taxon>
        <taxon>Pentapetalae</taxon>
        <taxon>asterids</taxon>
        <taxon>lamiids</taxon>
        <taxon>Lamiales</taxon>
        <taxon>Pedaliaceae</taxon>
        <taxon>Sesamum</taxon>
    </lineage>
</organism>
<dbReference type="EMBL" id="JACGWK010000002">
    <property type="protein sequence ID" value="KAL0370726.1"/>
    <property type="molecule type" value="Genomic_DNA"/>
</dbReference>
<sequence length="56" mass="6409">ENNRIETQRLDGERHADFVNMLKGFVSSQVAYSERIADEWAKVAEETSKYAKESSS</sequence>